<organism evidence="1 2">
    <name type="scientific">Aestuariibaculum suncheonense</name>
    <dbReference type="NCBI Taxonomy" id="1028745"/>
    <lineage>
        <taxon>Bacteria</taxon>
        <taxon>Pseudomonadati</taxon>
        <taxon>Bacteroidota</taxon>
        <taxon>Flavobacteriia</taxon>
        <taxon>Flavobacteriales</taxon>
        <taxon>Flavobacteriaceae</taxon>
    </lineage>
</organism>
<comment type="caution">
    <text evidence="1">The sequence shown here is derived from an EMBL/GenBank/DDBJ whole genome shotgun (WGS) entry which is preliminary data.</text>
</comment>
<name>A0A8J6QFN5_9FLAO</name>
<dbReference type="Gene3D" id="3.30.530.20">
    <property type="match status" value="1"/>
</dbReference>
<dbReference type="EMBL" id="JACVXC010000002">
    <property type="protein sequence ID" value="MBD0835302.1"/>
    <property type="molecule type" value="Genomic_DNA"/>
</dbReference>
<sequence>MLHRLSFKVGINAKSEMVWNVLWGKVTYPQWTKIFSEDSQVETDWVEGSTALFTDGKGSGMRSRIYKRITNEFMGIEHLGMLEQGVELPPNEKTKDWLGAKEDYTLTETNGVTTLEVGLDTVKEYESYFYETFPKALQIVKDLSENK</sequence>
<dbReference type="AlphaFoldDB" id="A0A8J6QFN5"/>
<evidence type="ECO:0000313" key="1">
    <source>
        <dbReference type="EMBL" id="MBD0835302.1"/>
    </source>
</evidence>
<reference evidence="1" key="1">
    <citation type="journal article" date="2013" name="Int. J. Syst. Evol. Microbiol.">
        <title>Aestuariibaculum suncheonense gen. nov., sp. nov., a marine bacterium of the family Flavobacteriaceae isolated from a tidal flat and emended descriptions of the genera Gaetbulibacter and Tamlana.</title>
        <authorList>
            <person name="Jeong S.H."/>
            <person name="Park M.S."/>
            <person name="Jin H.M."/>
            <person name="Lee K."/>
            <person name="Park W."/>
            <person name="Jeon C.O."/>
        </authorList>
    </citation>
    <scope>NUCLEOTIDE SEQUENCE</scope>
    <source>
        <strain evidence="1">SC17</strain>
    </source>
</reference>
<keyword evidence="2" id="KW-1185">Reference proteome</keyword>
<accession>A0A8J6QFN5</accession>
<evidence type="ECO:0000313" key="2">
    <source>
        <dbReference type="Proteomes" id="UP000602057"/>
    </source>
</evidence>
<proteinExistence type="predicted"/>
<reference evidence="1" key="2">
    <citation type="submission" date="2020-09" db="EMBL/GenBank/DDBJ databases">
        <authorList>
            <person name="Wu Z."/>
        </authorList>
    </citation>
    <scope>NUCLEOTIDE SEQUENCE</scope>
    <source>
        <strain evidence="1">SC17</strain>
    </source>
</reference>
<dbReference type="Proteomes" id="UP000602057">
    <property type="component" value="Unassembled WGS sequence"/>
</dbReference>
<dbReference type="RefSeq" id="WP_188215780.1">
    <property type="nucleotide sequence ID" value="NZ_BAABGH010000010.1"/>
</dbReference>
<gene>
    <name evidence="1" type="ORF">ICJ84_07645</name>
</gene>
<protein>
    <submittedName>
        <fullName evidence="1">SRPBCC domain-containing protein</fullName>
    </submittedName>
</protein>
<dbReference type="SUPFAM" id="SSF55961">
    <property type="entry name" value="Bet v1-like"/>
    <property type="match status" value="1"/>
</dbReference>
<dbReference type="InterPro" id="IPR023393">
    <property type="entry name" value="START-like_dom_sf"/>
</dbReference>